<keyword evidence="6 15" id="KW-0418">Kinase</keyword>
<keyword evidence="8" id="KW-0902">Two-component regulatory system</keyword>
<dbReference type="InterPro" id="IPR003594">
    <property type="entry name" value="HATPase_dom"/>
</dbReference>
<dbReference type="SMART" id="SM00387">
    <property type="entry name" value="HATPase_c"/>
    <property type="match status" value="1"/>
</dbReference>
<evidence type="ECO:0000256" key="3">
    <source>
        <dbReference type="ARBA" id="ARBA00022553"/>
    </source>
</evidence>
<evidence type="ECO:0000256" key="11">
    <source>
        <dbReference type="SAM" id="Phobius"/>
    </source>
</evidence>
<keyword evidence="11" id="KW-0472">Membrane</keyword>
<dbReference type="Pfam" id="PF00072">
    <property type="entry name" value="Response_reg"/>
    <property type="match status" value="1"/>
</dbReference>
<accession>A0A5J4SHY1</accession>
<dbReference type="EMBL" id="SNRY01000154">
    <property type="protein sequence ID" value="KAA6345816.1"/>
    <property type="molecule type" value="Genomic_DNA"/>
</dbReference>
<dbReference type="EC" id="2.7.13.3" evidence="2"/>
<dbReference type="Pfam" id="PF12833">
    <property type="entry name" value="HTH_18"/>
    <property type="match status" value="1"/>
</dbReference>
<dbReference type="PROSITE" id="PS50110">
    <property type="entry name" value="RESPONSE_REGULATORY"/>
    <property type="match status" value="1"/>
</dbReference>
<feature type="domain" description="HTH araC/xylS-type" evidence="12">
    <location>
        <begin position="1202"/>
        <end position="1301"/>
    </location>
</feature>
<dbReference type="InterPro" id="IPR011006">
    <property type="entry name" value="CheY-like_superfamily"/>
</dbReference>
<dbReference type="SUPFAM" id="SSF63829">
    <property type="entry name" value="Calcium-dependent phosphotriesterase"/>
    <property type="match status" value="3"/>
</dbReference>
<evidence type="ECO:0000259" key="12">
    <source>
        <dbReference type="PROSITE" id="PS01124"/>
    </source>
</evidence>
<dbReference type="SMART" id="SM00342">
    <property type="entry name" value="HTH_ARAC"/>
    <property type="match status" value="1"/>
</dbReference>
<evidence type="ECO:0000256" key="8">
    <source>
        <dbReference type="ARBA" id="ARBA00023012"/>
    </source>
</evidence>
<gene>
    <name evidence="15" type="ORF">EZS27_006627</name>
</gene>
<keyword evidence="7" id="KW-0067">ATP-binding</keyword>
<evidence type="ECO:0000256" key="1">
    <source>
        <dbReference type="ARBA" id="ARBA00000085"/>
    </source>
</evidence>
<dbReference type="Gene3D" id="3.40.50.2300">
    <property type="match status" value="1"/>
</dbReference>
<keyword evidence="5" id="KW-0547">Nucleotide-binding</keyword>
<keyword evidence="11" id="KW-1133">Transmembrane helix</keyword>
<evidence type="ECO:0000256" key="4">
    <source>
        <dbReference type="ARBA" id="ARBA00022679"/>
    </source>
</evidence>
<dbReference type="Pfam" id="PF00512">
    <property type="entry name" value="HisKA"/>
    <property type="match status" value="1"/>
</dbReference>
<keyword evidence="10" id="KW-0804">Transcription</keyword>
<dbReference type="Gene3D" id="1.10.287.130">
    <property type="match status" value="1"/>
</dbReference>
<dbReference type="CDD" id="cd00082">
    <property type="entry name" value="HisKA"/>
    <property type="match status" value="1"/>
</dbReference>
<dbReference type="Gene3D" id="2.130.10.10">
    <property type="entry name" value="YVTN repeat-like/Quinoprotein amine dehydrogenase"/>
    <property type="match status" value="2"/>
</dbReference>
<dbReference type="SUPFAM" id="SSF47384">
    <property type="entry name" value="Homodimeric domain of signal transducing histidine kinase"/>
    <property type="match status" value="1"/>
</dbReference>
<dbReference type="PRINTS" id="PR00344">
    <property type="entry name" value="BCTRLSENSOR"/>
</dbReference>
<dbReference type="InterPro" id="IPR005467">
    <property type="entry name" value="His_kinase_dom"/>
</dbReference>
<dbReference type="SUPFAM" id="SSF52172">
    <property type="entry name" value="CheY-like"/>
    <property type="match status" value="1"/>
</dbReference>
<evidence type="ECO:0000313" key="15">
    <source>
        <dbReference type="EMBL" id="KAA6345816.1"/>
    </source>
</evidence>
<name>A0A5J4SHY1_9ZZZZ</name>
<dbReference type="PANTHER" id="PTHR43547:SF2">
    <property type="entry name" value="HYBRID SIGNAL TRANSDUCTION HISTIDINE KINASE C"/>
    <property type="match status" value="1"/>
</dbReference>
<dbReference type="CDD" id="cd00075">
    <property type="entry name" value="HATPase"/>
    <property type="match status" value="1"/>
</dbReference>
<dbReference type="SUPFAM" id="SSF46689">
    <property type="entry name" value="Homeodomain-like"/>
    <property type="match status" value="1"/>
</dbReference>
<dbReference type="InterPro" id="IPR036097">
    <property type="entry name" value="HisK_dim/P_sf"/>
</dbReference>
<dbReference type="SMART" id="SM00388">
    <property type="entry name" value="HisKA"/>
    <property type="match status" value="1"/>
</dbReference>
<dbReference type="Gene3D" id="1.10.10.60">
    <property type="entry name" value="Homeodomain-like"/>
    <property type="match status" value="2"/>
</dbReference>
<evidence type="ECO:0000256" key="6">
    <source>
        <dbReference type="ARBA" id="ARBA00022777"/>
    </source>
</evidence>
<dbReference type="InterPro" id="IPR009057">
    <property type="entry name" value="Homeodomain-like_sf"/>
</dbReference>
<proteinExistence type="predicted"/>
<keyword evidence="3" id="KW-0597">Phosphoprotein</keyword>
<evidence type="ECO:0000256" key="10">
    <source>
        <dbReference type="ARBA" id="ARBA00023163"/>
    </source>
</evidence>
<comment type="catalytic activity">
    <reaction evidence="1">
        <text>ATP + protein L-histidine = ADP + protein N-phospho-L-histidine.</text>
        <dbReference type="EC" id="2.7.13.3"/>
    </reaction>
</comment>
<organism evidence="15">
    <name type="scientific">termite gut metagenome</name>
    <dbReference type="NCBI Taxonomy" id="433724"/>
    <lineage>
        <taxon>unclassified sequences</taxon>
        <taxon>metagenomes</taxon>
        <taxon>organismal metagenomes</taxon>
    </lineage>
</organism>
<evidence type="ECO:0000259" key="14">
    <source>
        <dbReference type="PROSITE" id="PS50110"/>
    </source>
</evidence>
<evidence type="ECO:0000256" key="7">
    <source>
        <dbReference type="ARBA" id="ARBA00022840"/>
    </source>
</evidence>
<dbReference type="InterPro" id="IPR001789">
    <property type="entry name" value="Sig_transdc_resp-reg_receiver"/>
</dbReference>
<dbReference type="InterPro" id="IPR013783">
    <property type="entry name" value="Ig-like_fold"/>
</dbReference>
<feature type="domain" description="Histidine kinase" evidence="13">
    <location>
        <begin position="813"/>
        <end position="1032"/>
    </location>
</feature>
<dbReference type="Pfam" id="PF07494">
    <property type="entry name" value="Reg_prop"/>
    <property type="match status" value="3"/>
</dbReference>
<keyword evidence="11" id="KW-0812">Transmembrane</keyword>
<dbReference type="GO" id="GO:0000155">
    <property type="term" value="F:phosphorelay sensor kinase activity"/>
    <property type="evidence" value="ECO:0007669"/>
    <property type="project" value="InterPro"/>
</dbReference>
<dbReference type="FunFam" id="3.30.565.10:FF:000037">
    <property type="entry name" value="Hybrid sensor histidine kinase/response regulator"/>
    <property type="match status" value="1"/>
</dbReference>
<dbReference type="Gene3D" id="2.60.40.10">
    <property type="entry name" value="Immunoglobulins"/>
    <property type="match status" value="1"/>
</dbReference>
<dbReference type="PANTHER" id="PTHR43547">
    <property type="entry name" value="TWO-COMPONENT HISTIDINE KINASE"/>
    <property type="match status" value="1"/>
</dbReference>
<reference evidence="15" key="1">
    <citation type="submission" date="2019-03" db="EMBL/GenBank/DDBJ databases">
        <title>Single cell metagenomics reveals metabolic interactions within the superorganism composed of flagellate Streblomastix strix and complex community of Bacteroidetes bacteria on its surface.</title>
        <authorList>
            <person name="Treitli S.C."/>
            <person name="Kolisko M."/>
            <person name="Husnik F."/>
            <person name="Keeling P."/>
            <person name="Hampl V."/>
        </authorList>
    </citation>
    <scope>NUCLEOTIDE SEQUENCE</scope>
    <source>
        <strain evidence="15">STM</strain>
    </source>
</reference>
<dbReference type="InterPro" id="IPR004358">
    <property type="entry name" value="Sig_transdc_His_kin-like_C"/>
</dbReference>
<keyword evidence="4 15" id="KW-0808">Transferase</keyword>
<dbReference type="PROSITE" id="PS50109">
    <property type="entry name" value="HIS_KIN"/>
    <property type="match status" value="1"/>
</dbReference>
<evidence type="ECO:0000259" key="13">
    <source>
        <dbReference type="PROSITE" id="PS50109"/>
    </source>
</evidence>
<dbReference type="InterPro" id="IPR003661">
    <property type="entry name" value="HisK_dim/P_dom"/>
</dbReference>
<protein>
    <recommendedName>
        <fullName evidence="2">histidine kinase</fullName>
        <ecNumber evidence="2">2.7.13.3</ecNumber>
    </recommendedName>
</protein>
<dbReference type="PROSITE" id="PS01124">
    <property type="entry name" value="HTH_ARAC_FAMILY_2"/>
    <property type="match status" value="1"/>
</dbReference>
<dbReference type="InterPro" id="IPR015943">
    <property type="entry name" value="WD40/YVTN_repeat-like_dom_sf"/>
</dbReference>
<comment type="caution">
    <text evidence="15">The sequence shown here is derived from an EMBL/GenBank/DDBJ whole genome shotgun (WGS) entry which is preliminary data.</text>
</comment>
<feature type="transmembrane region" description="Helical" evidence="11">
    <location>
        <begin position="759"/>
        <end position="784"/>
    </location>
</feature>
<feature type="domain" description="Response regulatory" evidence="14">
    <location>
        <begin position="1055"/>
        <end position="1170"/>
    </location>
</feature>
<dbReference type="GO" id="GO:0005524">
    <property type="term" value="F:ATP binding"/>
    <property type="evidence" value="ECO:0007669"/>
    <property type="project" value="UniProtKB-KW"/>
</dbReference>
<dbReference type="Gene3D" id="3.30.565.10">
    <property type="entry name" value="Histidine kinase-like ATPase, C-terminal domain"/>
    <property type="match status" value="1"/>
</dbReference>
<sequence>MRNLLFLILCFLSLLNIHGQQSMDYRIYENLILSQEALSVRCFVQDKQGLIWIGSDKGLFSYGGYTPHQHFTYGDSTNLPINCSLLYDNDYLLLGSQKGILMYNYKREAYESFPLEFNAEVVAMALVGNNLWIGSTVGLFRYNFKDNTLEEIMLGKDSTQHIELVYSVIEDEGDIYVGTFKGFGKYSLSDKQFEYINLASLGIGEMVFVNSLLKDEKRKCIWVGTGGLLIKYTPYTNKLESKGLFSVVKSMGLDRNNNLVIGTDNGLFIIYNETTVEYVQHDSRDLKSLSNNIVWAVYTDSNQNIWLGTDYGISMSPGNRSFEFIPIHQLTGSREGNHFYSIYKDSSGYYWLGGTNGLIRTNNLAPGTVSKWYMMNHINSYITHNHIRDIFEDKDNNLWVATDMGINRYDYKTERFISYHITDTSGIYTSTWGYHLLEDHSANLWIATCMSGILVINKKTLKNTNPTTCIADKCFSISSGLSGNFINHIVLDKKDNIWALVNNISIDKIQTVDDKIIHIPILEYTEGAKPRLIMCDSEGYIWVGFRGGVAKIHAETLQTETITFSSNNIELLSMIEVDHTIWVSSTNGIWIIDRKKLTTHHQNIMNRAFTSLYYDKEWKRVYMGTIDGLSLTQLPVVYNNKNDSPIIITALYVNDMALPTQSYQGTSIRYLDYIRLKHNQNTFTLEFSDFNFSRESRSIFIYKLNRTDDVWHTLKVNENIVSFSNLKSGKYSLLISRWGVNGRPSDIVKTFEIEIMHPWYLTTFAKCIYIVILIAMMLWTIYFFKVRNQLRFERLEKAKTLEQSRLKIDFFTEISHELKTPLSLIIAPLSQLLLETKRNPSEKKTLNLIYQNAMKLNSLIHQAIEFYRNDSKTHLGLITSHIEFVEFARTLFSTYTESMKDKQIAFIFSSNLNTIYLNIDVIKIESVLNNLLTNACKYTNKGDSIMLTLDYSPQNEVLEIRVSDTGIGISQQDVLYVFQRFFQSSINSQNKDGTGLGLYLVKKFVELHGGTIYVESNKESGTSFIIRLPIESSVESEKNISETEHVLDEGMNKPLIVIVEDNTDIAAFIYNIFVPEYRCVIAHNGKVGLKLSMELLPDLMIADIIMPVMDGLEMCHRLKSHVPTSTIPIILLTAKDDITTELNSINLHVDVFIPKPFNQSVLYSRAKQLIASKSQLEKKVRIEILSEPKMEAEVSYAEKLLANITQVIEENISDSNFNVNILCKIVGVSQKQLYRKIKQLTGMTTIEYIKSIKLKKAAILLSSKKFTVSEVMYMVGFSNHSYFAKCFFAQFGKTPNQYNELSCTKIALLNNHP</sequence>
<evidence type="ECO:0000256" key="2">
    <source>
        <dbReference type="ARBA" id="ARBA00012438"/>
    </source>
</evidence>
<dbReference type="GO" id="GO:0043565">
    <property type="term" value="F:sequence-specific DNA binding"/>
    <property type="evidence" value="ECO:0007669"/>
    <property type="project" value="InterPro"/>
</dbReference>
<dbReference type="InterPro" id="IPR011110">
    <property type="entry name" value="Reg_prop"/>
</dbReference>
<dbReference type="CDD" id="cd17574">
    <property type="entry name" value="REC_OmpR"/>
    <property type="match status" value="1"/>
</dbReference>
<dbReference type="InterPro" id="IPR036890">
    <property type="entry name" value="HATPase_C_sf"/>
</dbReference>
<dbReference type="InterPro" id="IPR018060">
    <property type="entry name" value="HTH_AraC"/>
</dbReference>
<evidence type="ECO:0000256" key="9">
    <source>
        <dbReference type="ARBA" id="ARBA00023015"/>
    </source>
</evidence>
<dbReference type="Pfam" id="PF02518">
    <property type="entry name" value="HATPase_c"/>
    <property type="match status" value="1"/>
</dbReference>
<dbReference type="SMART" id="SM00448">
    <property type="entry name" value="REC"/>
    <property type="match status" value="1"/>
</dbReference>
<keyword evidence="9" id="KW-0805">Transcription regulation</keyword>
<evidence type="ECO:0000256" key="5">
    <source>
        <dbReference type="ARBA" id="ARBA00022741"/>
    </source>
</evidence>
<dbReference type="SUPFAM" id="SSF55874">
    <property type="entry name" value="ATPase domain of HSP90 chaperone/DNA topoisomerase II/histidine kinase"/>
    <property type="match status" value="1"/>
</dbReference>
<dbReference type="GO" id="GO:0003700">
    <property type="term" value="F:DNA-binding transcription factor activity"/>
    <property type="evidence" value="ECO:0007669"/>
    <property type="project" value="InterPro"/>
</dbReference>